<protein>
    <recommendedName>
        <fullName evidence="4">DUF3515 domain-containing protein</fullName>
    </recommendedName>
</protein>
<evidence type="ECO:0000256" key="1">
    <source>
        <dbReference type="SAM" id="MobiDB-lite"/>
    </source>
</evidence>
<dbReference type="AlphaFoldDB" id="A0A166I1T8"/>
<dbReference type="InterPro" id="IPR021903">
    <property type="entry name" value="DUF3515"/>
</dbReference>
<evidence type="ECO:0008006" key="4">
    <source>
        <dbReference type="Google" id="ProtNLM"/>
    </source>
</evidence>
<dbReference type="PATRIC" id="fig|1671680.3.peg.1482"/>
<organism evidence="2 3">
    <name type="scientific">Rathayibacter tanaceti</name>
    <dbReference type="NCBI Taxonomy" id="1671680"/>
    <lineage>
        <taxon>Bacteria</taxon>
        <taxon>Bacillati</taxon>
        <taxon>Actinomycetota</taxon>
        <taxon>Actinomycetes</taxon>
        <taxon>Micrococcales</taxon>
        <taxon>Microbacteriaceae</taxon>
        <taxon>Rathayibacter</taxon>
    </lineage>
</organism>
<sequence>MSTSLSLSSARVGLRSAAMVHTLALTAMLPRRLRTPLVAASALLLLSGCAATVALEPAADATSTGCAAVSARLPDVVAEQPERETNAQGTAAWGTPAAVILHCGVEVPAPTTDLCVSVSGVDWIIDETRKDEDIYTLTTYGRDPAVQITVDQSRASGSSAVLDLASAVSSLPQTRKCTNVSDSDTLDPSGTPSG</sequence>
<accession>A0A166I1T8</accession>
<evidence type="ECO:0000313" key="2">
    <source>
        <dbReference type="EMBL" id="KZX21493.1"/>
    </source>
</evidence>
<keyword evidence="3" id="KW-1185">Reference proteome</keyword>
<reference evidence="2 3" key="1">
    <citation type="submission" date="2015-08" db="EMBL/GenBank/DDBJ databases">
        <title>Draft Genome Sequence of Rathayibacter sp. Strain VKM Ac-2596 Isolated from Leaf Gall Induced by Plant-Parasitic Nematodes.</title>
        <authorList>
            <person name="Vasilenko O.V."/>
            <person name="Starodumova I.P."/>
            <person name="Tarlachkov S.V."/>
            <person name="Dorofeeva L.V."/>
            <person name="Evtushenko L.I."/>
        </authorList>
    </citation>
    <scope>NUCLEOTIDE SEQUENCE [LARGE SCALE GENOMIC DNA]</scope>
    <source>
        <strain evidence="2 3">VKM Ac-2596</strain>
    </source>
</reference>
<dbReference type="Pfam" id="PF12028">
    <property type="entry name" value="DUF3515"/>
    <property type="match status" value="1"/>
</dbReference>
<proteinExistence type="predicted"/>
<name>A0A166I1T8_9MICO</name>
<gene>
    <name evidence="2" type="ORF">ACH61_01401</name>
</gene>
<feature type="region of interest" description="Disordered" evidence="1">
    <location>
        <begin position="173"/>
        <end position="194"/>
    </location>
</feature>
<comment type="caution">
    <text evidence="2">The sequence shown here is derived from an EMBL/GenBank/DDBJ whole genome shotgun (WGS) entry which is preliminary data.</text>
</comment>
<dbReference type="EMBL" id="LIIN01000037">
    <property type="protein sequence ID" value="KZX21493.1"/>
    <property type="molecule type" value="Genomic_DNA"/>
</dbReference>
<evidence type="ECO:0000313" key="3">
    <source>
        <dbReference type="Proteomes" id="UP000076717"/>
    </source>
</evidence>
<dbReference type="Proteomes" id="UP000076717">
    <property type="component" value="Unassembled WGS sequence"/>
</dbReference>